<dbReference type="Pfam" id="PF01381">
    <property type="entry name" value="HTH_3"/>
    <property type="match status" value="1"/>
</dbReference>
<dbReference type="CDD" id="cd00093">
    <property type="entry name" value="HTH_XRE"/>
    <property type="match status" value="1"/>
</dbReference>
<name>A0A844BVP4_9LACT</name>
<evidence type="ECO:0000313" key="3">
    <source>
        <dbReference type="Proteomes" id="UP000440066"/>
    </source>
</evidence>
<evidence type="ECO:0000259" key="1">
    <source>
        <dbReference type="PROSITE" id="PS50943"/>
    </source>
</evidence>
<gene>
    <name evidence="2" type="ORF">GF867_01035</name>
</gene>
<comment type="caution">
    <text evidence="2">The sequence shown here is derived from an EMBL/GenBank/DDBJ whole genome shotgun (WGS) entry which is preliminary data.</text>
</comment>
<accession>A0A844BVP4</accession>
<evidence type="ECO:0000313" key="2">
    <source>
        <dbReference type="EMBL" id="MRJ46159.1"/>
    </source>
</evidence>
<dbReference type="Proteomes" id="UP000440066">
    <property type="component" value="Unassembled WGS sequence"/>
</dbReference>
<dbReference type="InterPro" id="IPR001387">
    <property type="entry name" value="Cro/C1-type_HTH"/>
</dbReference>
<dbReference type="EMBL" id="WJQT01000001">
    <property type="protein sequence ID" value="MRJ46159.1"/>
    <property type="molecule type" value="Genomic_DNA"/>
</dbReference>
<reference evidence="2 3" key="1">
    <citation type="submission" date="2019-11" db="EMBL/GenBank/DDBJ databases">
        <title>Characterisation of Fundicoccus ignavus gen. nov. sp. nov., a novel genus of the family Aerococcaceae from bulk tank milk.</title>
        <authorList>
            <person name="Siebert A."/>
            <person name="Huptas C."/>
            <person name="Wenning M."/>
            <person name="Scherer S."/>
            <person name="Doll E.V."/>
        </authorList>
    </citation>
    <scope>NUCLEOTIDE SEQUENCE [LARGE SCALE GENOMIC DNA]</scope>
    <source>
        <strain evidence="2 3">DSM 109652</strain>
    </source>
</reference>
<dbReference type="GO" id="GO:0003677">
    <property type="term" value="F:DNA binding"/>
    <property type="evidence" value="ECO:0007669"/>
    <property type="project" value="InterPro"/>
</dbReference>
<organism evidence="2 3">
    <name type="scientific">Fundicoccus ignavus</name>
    <dbReference type="NCBI Taxonomy" id="2664442"/>
    <lineage>
        <taxon>Bacteria</taxon>
        <taxon>Bacillati</taxon>
        <taxon>Bacillota</taxon>
        <taxon>Bacilli</taxon>
        <taxon>Lactobacillales</taxon>
        <taxon>Aerococcaceae</taxon>
        <taxon>Fundicoccus</taxon>
    </lineage>
</organism>
<dbReference type="RefSeq" id="WP_153831260.1">
    <property type="nucleotide sequence ID" value="NZ_WJQT01000001.1"/>
</dbReference>
<dbReference type="PANTHER" id="PTHR37038">
    <property type="entry name" value="TRANSCRIPTIONAL REGULATOR-RELATED"/>
    <property type="match status" value="1"/>
</dbReference>
<dbReference type="InterPro" id="IPR010982">
    <property type="entry name" value="Lambda_DNA-bd_dom_sf"/>
</dbReference>
<dbReference type="SUPFAM" id="SSF47413">
    <property type="entry name" value="lambda repressor-like DNA-binding domains"/>
    <property type="match status" value="1"/>
</dbReference>
<sequence length="295" mass="34463">MTVKHIKEPYSADNISLGKVLRQLREEKNYTLTEVERMGLVSSSTLSNIENGKSDVTLTMLFNILESLNVPLEVALPYFGSVPGNYKEYFSLISNAYNDGKKEALNYYCSFFRTYEKTSQAFYLIRCLSQLYLNALDNKSNEKVRYRQKINTYFSTDFKLDYFSMILFIESLILFESDFAETKLHLVEKKLNKLSDMGIMKQEYITFLLNVIEFNIIHCNSDALEYWIRKAEEELKGSFLAFEQEKLNYFKGIVLSSISQSDVGAELIDKVMDNFDYYGWSKNNLRIRRELSVKD</sequence>
<dbReference type="Gene3D" id="1.10.260.40">
    <property type="entry name" value="lambda repressor-like DNA-binding domains"/>
    <property type="match status" value="1"/>
</dbReference>
<dbReference type="SMART" id="SM00530">
    <property type="entry name" value="HTH_XRE"/>
    <property type="match status" value="1"/>
</dbReference>
<dbReference type="AlphaFoldDB" id="A0A844BVP4"/>
<protein>
    <submittedName>
        <fullName evidence="2">Helix-turn-helix domain-containing protein</fullName>
    </submittedName>
</protein>
<proteinExistence type="predicted"/>
<dbReference type="PROSITE" id="PS50943">
    <property type="entry name" value="HTH_CROC1"/>
    <property type="match status" value="1"/>
</dbReference>
<dbReference type="InterPro" id="IPR053163">
    <property type="entry name" value="HTH-type_regulator_Rgg"/>
</dbReference>
<feature type="domain" description="HTH cro/C1-type" evidence="1">
    <location>
        <begin position="21"/>
        <end position="75"/>
    </location>
</feature>